<accession>A0A397JJG1</accession>
<feature type="compositionally biased region" description="Low complexity" evidence="1">
    <location>
        <begin position="62"/>
        <end position="75"/>
    </location>
</feature>
<evidence type="ECO:0000313" key="2">
    <source>
        <dbReference type="EMBL" id="RHZ86136.1"/>
    </source>
</evidence>
<name>A0A397JJG1_9GLOM</name>
<comment type="caution">
    <text evidence="2">The sequence shown here is derived from an EMBL/GenBank/DDBJ whole genome shotgun (WGS) entry which is preliminary data.</text>
</comment>
<protein>
    <submittedName>
        <fullName evidence="2">Uncharacterized protein</fullName>
    </submittedName>
</protein>
<organism evidence="2 3">
    <name type="scientific">Diversispora epigaea</name>
    <dbReference type="NCBI Taxonomy" id="1348612"/>
    <lineage>
        <taxon>Eukaryota</taxon>
        <taxon>Fungi</taxon>
        <taxon>Fungi incertae sedis</taxon>
        <taxon>Mucoromycota</taxon>
        <taxon>Glomeromycotina</taxon>
        <taxon>Glomeromycetes</taxon>
        <taxon>Diversisporales</taxon>
        <taxon>Diversisporaceae</taxon>
        <taxon>Diversispora</taxon>
    </lineage>
</organism>
<sequence>MTQDLFDSIRDRDECLVASSSDSTNTFMTPVIVHIESLDDEVEPSFEIIESVNDEPELFTDPPANNEPESNNEEATLNWKHHSLHTQAGTNERHVSENRQLT</sequence>
<dbReference type="EMBL" id="PQFF01000051">
    <property type="protein sequence ID" value="RHZ86136.1"/>
    <property type="molecule type" value="Genomic_DNA"/>
</dbReference>
<gene>
    <name evidence="2" type="ORF">Glove_54g31</name>
</gene>
<dbReference type="Proteomes" id="UP000266861">
    <property type="component" value="Unassembled WGS sequence"/>
</dbReference>
<dbReference type="AlphaFoldDB" id="A0A397JJG1"/>
<reference evidence="2 3" key="1">
    <citation type="submission" date="2018-08" db="EMBL/GenBank/DDBJ databases">
        <title>Genome and evolution of the arbuscular mycorrhizal fungus Diversispora epigaea (formerly Glomus versiforme) and its bacterial endosymbionts.</title>
        <authorList>
            <person name="Sun X."/>
            <person name="Fei Z."/>
            <person name="Harrison M."/>
        </authorList>
    </citation>
    <scope>NUCLEOTIDE SEQUENCE [LARGE SCALE GENOMIC DNA]</scope>
    <source>
        <strain evidence="2 3">IT104</strain>
    </source>
</reference>
<evidence type="ECO:0000313" key="3">
    <source>
        <dbReference type="Proteomes" id="UP000266861"/>
    </source>
</evidence>
<feature type="region of interest" description="Disordered" evidence="1">
    <location>
        <begin position="54"/>
        <end position="102"/>
    </location>
</feature>
<evidence type="ECO:0000256" key="1">
    <source>
        <dbReference type="SAM" id="MobiDB-lite"/>
    </source>
</evidence>
<feature type="compositionally biased region" description="Basic and acidic residues" evidence="1">
    <location>
        <begin position="91"/>
        <end position="102"/>
    </location>
</feature>
<keyword evidence="3" id="KW-1185">Reference proteome</keyword>
<proteinExistence type="predicted"/>